<reference evidence="2 3" key="1">
    <citation type="submission" date="2012-02" db="EMBL/GenBank/DDBJ databases">
        <title>Improved High-Quality Draft Sequence of Rhizobium leguminosarum bv. trifolii WSM2297.</title>
        <authorList>
            <consortium name="US DOE Joint Genome Institute"/>
            <person name="Lucas S."/>
            <person name="Han J."/>
            <person name="Lapidus A."/>
            <person name="Cheng J.-F."/>
            <person name="Goodwin L."/>
            <person name="Pitluck S."/>
            <person name="Peters L."/>
            <person name="Ovchinnikova G."/>
            <person name="Zhang X."/>
            <person name="Detter J.C."/>
            <person name="Han C."/>
            <person name="Tapia R."/>
            <person name="Land M."/>
            <person name="Hauser L."/>
            <person name="Kyrpides N."/>
            <person name="Ivanova N."/>
            <person name="Pagani I."/>
            <person name="Brau L."/>
            <person name="Yates R."/>
            <person name="O'Hara G."/>
            <person name="Rui T."/>
            <person name="Howieson J."/>
            <person name="Reeve W."/>
            <person name="Woyke T."/>
        </authorList>
    </citation>
    <scope>NUCLEOTIDE SEQUENCE [LARGE SCALE GENOMIC DNA]</scope>
    <source>
        <strain evidence="2 3">WSM2297</strain>
    </source>
</reference>
<feature type="compositionally biased region" description="Basic and acidic residues" evidence="1">
    <location>
        <begin position="95"/>
        <end position="105"/>
    </location>
</feature>
<evidence type="ECO:0000313" key="3">
    <source>
        <dbReference type="Proteomes" id="UP000005732"/>
    </source>
</evidence>
<evidence type="ECO:0000313" key="2">
    <source>
        <dbReference type="EMBL" id="EJC80251.1"/>
    </source>
</evidence>
<dbReference type="RefSeq" id="WP_003580784.1">
    <property type="nucleotide sequence ID" value="NZ_JH719395.1"/>
</dbReference>
<dbReference type="Proteomes" id="UP000005732">
    <property type="component" value="Unassembled WGS sequence"/>
</dbReference>
<dbReference type="OrthoDB" id="8454041at2"/>
<accession>J0W3H2</accession>
<dbReference type="HOGENOM" id="CLU_1495059_0_0_5"/>
<proteinExistence type="predicted"/>
<feature type="region of interest" description="Disordered" evidence="1">
    <location>
        <begin position="86"/>
        <end position="105"/>
    </location>
</feature>
<protein>
    <submittedName>
        <fullName evidence="2">Uncharacterized protein</fullName>
    </submittedName>
</protein>
<name>J0W3H2_RHILT</name>
<organism evidence="2 3">
    <name type="scientific">Rhizobium leguminosarum bv. trifolii WSM2297</name>
    <dbReference type="NCBI Taxonomy" id="754762"/>
    <lineage>
        <taxon>Bacteria</taxon>
        <taxon>Pseudomonadati</taxon>
        <taxon>Pseudomonadota</taxon>
        <taxon>Alphaproteobacteria</taxon>
        <taxon>Hyphomicrobiales</taxon>
        <taxon>Rhizobiaceae</taxon>
        <taxon>Rhizobium/Agrobacterium group</taxon>
        <taxon>Rhizobium</taxon>
    </lineage>
</organism>
<sequence>MSLSVNERLALMRARYLEWLVAGVPPEVTLPKSFSEVRDWSCPEFGIYAVSSKRDWNMQSKAYGGAVRYINELLCKLRDAREIADSNADGKGTAKPREYKTEKERRLVAEDKLSEAQQRLIATATQYHEAKHAMEAERQQRQALQVRSDENERKLATAERENAQLKRMLSQKQNLLQVVE</sequence>
<feature type="compositionally biased region" description="Basic and acidic residues" evidence="1">
    <location>
        <begin position="129"/>
        <end position="140"/>
    </location>
</feature>
<dbReference type="EMBL" id="JH719395">
    <property type="protein sequence ID" value="EJC80251.1"/>
    <property type="molecule type" value="Genomic_DNA"/>
</dbReference>
<gene>
    <name evidence="2" type="ORF">Rleg4DRAFT_1872</name>
</gene>
<evidence type="ECO:0000256" key="1">
    <source>
        <dbReference type="SAM" id="MobiDB-lite"/>
    </source>
</evidence>
<feature type="region of interest" description="Disordered" evidence="1">
    <location>
        <begin position="129"/>
        <end position="153"/>
    </location>
</feature>
<dbReference type="AlphaFoldDB" id="J0W3H2"/>